<dbReference type="InterPro" id="IPR009014">
    <property type="entry name" value="Transketo_C/PFOR_II"/>
</dbReference>
<comment type="caution">
    <text evidence="5">The sequence shown here is derived from an EMBL/GenBank/DDBJ whole genome shotgun (WGS) entry which is preliminary data.</text>
</comment>
<feature type="domain" description="Transketolase-like pyrimidine-binding" evidence="4">
    <location>
        <begin position="4"/>
        <end position="179"/>
    </location>
</feature>
<name>A0ABW1SFC8_9PROT</name>
<evidence type="ECO:0000313" key="6">
    <source>
        <dbReference type="Proteomes" id="UP001596303"/>
    </source>
</evidence>
<dbReference type="PANTHER" id="PTHR42980:SF1">
    <property type="entry name" value="2-OXOISOVALERATE DEHYDROGENASE SUBUNIT BETA, MITOCHONDRIAL"/>
    <property type="match status" value="1"/>
</dbReference>
<evidence type="ECO:0000313" key="5">
    <source>
        <dbReference type="EMBL" id="MFC6199926.1"/>
    </source>
</evidence>
<sequence length="339" mass="36920">MPSMSMIQALNNAMDLKMKDDPTVTAFGEDVGYFGGVFGVTKGLQEKYGSERVFDAPINEGAIVAMAMGMAVNGMRPVAEIQFADYVFPGFDQILSELSRIRYRSANQYTAPVTIRTPCGGGIYGGQTHSMSPEAFFTHIPGLVVMMPSNPYDAKGLLTSAIESDDPVIFFEPKRLYNGPFFGDPGQPSSSWSSHAKGDVPEDLYSVPIGKAETVRAGQELTVIAYGTMVHVALAAAEELGVDADILDLRTLIPYDVEAVTTSVQKTGRCMVLHEAPRTSGFGAELISQIQEDCFYSLEAPIVRVTGWDTPYPHAHEWSYFPGKSRVMKAMKTLMEAPQ</sequence>
<evidence type="ECO:0000256" key="2">
    <source>
        <dbReference type="ARBA" id="ARBA00012277"/>
    </source>
</evidence>
<reference evidence="6" key="1">
    <citation type="journal article" date="2019" name="Int. J. Syst. Evol. Microbiol.">
        <title>The Global Catalogue of Microorganisms (GCM) 10K type strain sequencing project: providing services to taxonomists for standard genome sequencing and annotation.</title>
        <authorList>
            <consortium name="The Broad Institute Genomics Platform"/>
            <consortium name="The Broad Institute Genome Sequencing Center for Infectious Disease"/>
            <person name="Wu L."/>
            <person name="Ma J."/>
        </authorList>
    </citation>
    <scope>NUCLEOTIDE SEQUENCE [LARGE SCALE GENOMIC DNA]</scope>
    <source>
        <strain evidence="6">CGMCC-1.15741</strain>
    </source>
</reference>
<dbReference type="Gene3D" id="3.40.50.920">
    <property type="match status" value="1"/>
</dbReference>
<dbReference type="PANTHER" id="PTHR42980">
    <property type="entry name" value="2-OXOISOVALERATE DEHYDROGENASE SUBUNIT BETA-RELATED"/>
    <property type="match status" value="1"/>
</dbReference>
<dbReference type="EMBL" id="JBHSSW010000066">
    <property type="protein sequence ID" value="MFC6199926.1"/>
    <property type="molecule type" value="Genomic_DNA"/>
</dbReference>
<dbReference type="SMART" id="SM00861">
    <property type="entry name" value="Transket_pyr"/>
    <property type="match status" value="1"/>
</dbReference>
<gene>
    <name evidence="5" type="ORF">ACFQDM_17775</name>
</gene>
<dbReference type="SUPFAM" id="SSF52518">
    <property type="entry name" value="Thiamin diphosphate-binding fold (THDP-binding)"/>
    <property type="match status" value="1"/>
</dbReference>
<keyword evidence="3 5" id="KW-0560">Oxidoreductase</keyword>
<dbReference type="SUPFAM" id="SSF52922">
    <property type="entry name" value="TK C-terminal domain-like"/>
    <property type="match status" value="1"/>
</dbReference>
<dbReference type="RefSeq" id="WP_377381572.1">
    <property type="nucleotide sequence ID" value="NZ_JBHSSW010000066.1"/>
</dbReference>
<organism evidence="5 6">
    <name type="scientific">Ponticaulis profundi</name>
    <dbReference type="NCBI Taxonomy" id="2665222"/>
    <lineage>
        <taxon>Bacteria</taxon>
        <taxon>Pseudomonadati</taxon>
        <taxon>Pseudomonadota</taxon>
        <taxon>Alphaproteobacteria</taxon>
        <taxon>Hyphomonadales</taxon>
        <taxon>Hyphomonadaceae</taxon>
        <taxon>Ponticaulis</taxon>
    </lineage>
</organism>
<dbReference type="Pfam" id="PF02779">
    <property type="entry name" value="Transket_pyr"/>
    <property type="match status" value="1"/>
</dbReference>
<protein>
    <recommendedName>
        <fullName evidence="2">3-methyl-2-oxobutanoate dehydrogenase (2-methylpropanoyl-transferring)</fullName>
        <ecNumber evidence="2">1.2.4.4</ecNumber>
    </recommendedName>
</protein>
<dbReference type="Proteomes" id="UP001596303">
    <property type="component" value="Unassembled WGS sequence"/>
</dbReference>
<evidence type="ECO:0000259" key="4">
    <source>
        <dbReference type="SMART" id="SM00861"/>
    </source>
</evidence>
<dbReference type="Pfam" id="PF02780">
    <property type="entry name" value="Transketolase_C"/>
    <property type="match status" value="1"/>
</dbReference>
<dbReference type="CDD" id="cd07036">
    <property type="entry name" value="TPP_PYR_E1-PDHc-beta_like"/>
    <property type="match status" value="1"/>
</dbReference>
<keyword evidence="6" id="KW-1185">Reference proteome</keyword>
<evidence type="ECO:0000256" key="3">
    <source>
        <dbReference type="ARBA" id="ARBA00023002"/>
    </source>
</evidence>
<dbReference type="EC" id="1.2.4.4" evidence="2"/>
<dbReference type="Gene3D" id="3.40.50.970">
    <property type="match status" value="1"/>
</dbReference>
<dbReference type="InterPro" id="IPR033248">
    <property type="entry name" value="Transketolase_C"/>
</dbReference>
<proteinExistence type="predicted"/>
<dbReference type="InterPro" id="IPR005475">
    <property type="entry name" value="Transketolase-like_Pyr-bd"/>
</dbReference>
<comment type="cofactor">
    <cofactor evidence="1">
        <name>thiamine diphosphate</name>
        <dbReference type="ChEBI" id="CHEBI:58937"/>
    </cofactor>
</comment>
<evidence type="ECO:0000256" key="1">
    <source>
        <dbReference type="ARBA" id="ARBA00001964"/>
    </source>
</evidence>
<dbReference type="InterPro" id="IPR029061">
    <property type="entry name" value="THDP-binding"/>
</dbReference>
<accession>A0ABW1SFC8</accession>
<dbReference type="GO" id="GO:0016491">
    <property type="term" value="F:oxidoreductase activity"/>
    <property type="evidence" value="ECO:0007669"/>
    <property type="project" value="UniProtKB-KW"/>
</dbReference>